<dbReference type="RefSeq" id="XP_025412373.1">
    <property type="nucleotide sequence ID" value="XM_025556588.1"/>
</dbReference>
<dbReference type="PROSITE" id="PS00941">
    <property type="entry name" value="CARBOXYLESTERASE_B_2"/>
    <property type="match status" value="1"/>
</dbReference>
<keyword evidence="7" id="KW-1185">Reference proteome</keyword>
<sequence>MRVLIIFALIIEHVFGINPLISVHQGQLKGKQYLSRSGRNFFAFQGIPYAKPPVGNLRFEAPEPAGPWKGTLNATSEPSMCIQKNLFMYQTSDVLLGSEDCLYLNVYTPTLPKIGVKNLPVMVWIPGGGFSSGHGGMRLYGPKYLMDKDVVLVTINYRIGILGFLSVEDDVLPGNYGLKDQVLALRWVQENIANFGGDNKQVTLFGESAGGVSVGLHLLSPLSKGLFHKAILQSGSPLCLWAVLSPGLAKRRAQAVATISGCPSESKEMIDCLRRLPAEIFVQLQRNFFEWQMHPSVTFAAVVEKCRKNKNSFLCDYPMKYYKQESLVPTIIGLNSGEGGFFVSRLYNESGLIYPDVKDNFKRVMPVMLQYHFTASYKDVDIISDSLKEHYFPEGTSIEENPMKMVDMVTGGIFMKGVIDMARNIMSPVYFYVYDYVNKNSLNSFFGPCTKHLGVTHGDEMTNLFDFVGMRLNEHDRNVSRLMVDIWTNFASSVKVTIDGTSTGVLWPRYNKDEMEYLLIKSATPILSKKPFLDEYKFWSELPLMSNVNIRKLSKTEL</sequence>
<dbReference type="InterPro" id="IPR050309">
    <property type="entry name" value="Type-B_Carboxylest/Lipase"/>
</dbReference>
<dbReference type="Gene3D" id="3.40.50.1820">
    <property type="entry name" value="alpha/beta hydrolase"/>
    <property type="match status" value="1"/>
</dbReference>
<dbReference type="AlphaFoldDB" id="A0A8B8FP96"/>
<dbReference type="PANTHER" id="PTHR11559">
    <property type="entry name" value="CARBOXYLESTERASE"/>
    <property type="match status" value="1"/>
</dbReference>
<comment type="similarity">
    <text evidence="1 5">Belongs to the type-B carboxylesterase/lipase family.</text>
</comment>
<dbReference type="CDD" id="cd00312">
    <property type="entry name" value="Esterase_lipase"/>
    <property type="match status" value="1"/>
</dbReference>
<dbReference type="RefSeq" id="XP_025412374.1">
    <property type="nucleotide sequence ID" value="XM_025556589.1"/>
</dbReference>
<keyword evidence="2" id="KW-0719">Serine esterase</keyword>
<evidence type="ECO:0000256" key="1">
    <source>
        <dbReference type="ARBA" id="ARBA00005964"/>
    </source>
</evidence>
<evidence type="ECO:0000256" key="2">
    <source>
        <dbReference type="ARBA" id="ARBA00022487"/>
    </source>
</evidence>
<dbReference type="InterPro" id="IPR019819">
    <property type="entry name" value="Carboxylesterase_B_CS"/>
</dbReference>
<evidence type="ECO:0000256" key="3">
    <source>
        <dbReference type="ARBA" id="ARBA00022801"/>
    </source>
</evidence>
<evidence type="ECO:0000313" key="7">
    <source>
        <dbReference type="Proteomes" id="UP000694846"/>
    </source>
</evidence>
<evidence type="ECO:0000256" key="4">
    <source>
        <dbReference type="ARBA" id="ARBA00023180"/>
    </source>
</evidence>
<keyword evidence="5" id="KW-0732">Signal</keyword>
<dbReference type="InterPro" id="IPR019826">
    <property type="entry name" value="Carboxylesterase_B_AS"/>
</dbReference>
<evidence type="ECO:0000313" key="9">
    <source>
        <dbReference type="RefSeq" id="XP_025412374.1"/>
    </source>
</evidence>
<dbReference type="OrthoDB" id="8174896at2759"/>
<dbReference type="Proteomes" id="UP000694846">
    <property type="component" value="Unplaced"/>
</dbReference>
<accession>A0A8B8FP96</accession>
<feature type="signal peptide" evidence="5">
    <location>
        <begin position="1"/>
        <end position="16"/>
    </location>
</feature>
<keyword evidence="4" id="KW-0325">Glycoprotein</keyword>
<proteinExistence type="inferred from homology"/>
<feature type="chain" id="PRO_5044519762" description="Carboxylic ester hydrolase" evidence="5">
    <location>
        <begin position="17"/>
        <end position="558"/>
    </location>
</feature>
<evidence type="ECO:0000259" key="6">
    <source>
        <dbReference type="Pfam" id="PF00135"/>
    </source>
</evidence>
<dbReference type="SUPFAM" id="SSF53474">
    <property type="entry name" value="alpha/beta-Hydrolases"/>
    <property type="match status" value="1"/>
</dbReference>
<evidence type="ECO:0000256" key="5">
    <source>
        <dbReference type="RuleBase" id="RU361235"/>
    </source>
</evidence>
<evidence type="ECO:0000313" key="8">
    <source>
        <dbReference type="RefSeq" id="XP_025412373.1"/>
    </source>
</evidence>
<feature type="domain" description="Carboxylesterase type B" evidence="6">
    <location>
        <begin position="19"/>
        <end position="539"/>
    </location>
</feature>
<dbReference type="InterPro" id="IPR002018">
    <property type="entry name" value="CarbesteraseB"/>
</dbReference>
<reference evidence="8 9" key="1">
    <citation type="submission" date="2025-04" db="UniProtKB">
        <authorList>
            <consortium name="RefSeq"/>
        </authorList>
    </citation>
    <scope>IDENTIFICATION</scope>
    <source>
        <tissue evidence="8 9">Whole body</tissue>
    </source>
</reference>
<dbReference type="GO" id="GO:0052689">
    <property type="term" value="F:carboxylic ester hydrolase activity"/>
    <property type="evidence" value="ECO:0007669"/>
    <property type="project" value="UniProtKB-KW"/>
</dbReference>
<name>A0A8B8FP96_9HEMI</name>
<dbReference type="GeneID" id="112684873"/>
<protein>
    <recommendedName>
        <fullName evidence="5">Carboxylic ester hydrolase</fullName>
        <ecNumber evidence="5">3.1.1.-</ecNumber>
    </recommendedName>
</protein>
<dbReference type="InterPro" id="IPR029058">
    <property type="entry name" value="AB_hydrolase_fold"/>
</dbReference>
<dbReference type="EC" id="3.1.1.-" evidence="5"/>
<gene>
    <name evidence="8 9" type="primary">LOC112684873</name>
</gene>
<keyword evidence="3 5" id="KW-0378">Hydrolase</keyword>
<dbReference type="PROSITE" id="PS00122">
    <property type="entry name" value="CARBOXYLESTERASE_B_1"/>
    <property type="match status" value="1"/>
</dbReference>
<dbReference type="Pfam" id="PF00135">
    <property type="entry name" value="COesterase"/>
    <property type="match status" value="1"/>
</dbReference>
<organism evidence="7 8">
    <name type="scientific">Sipha flava</name>
    <name type="common">yellow sugarcane aphid</name>
    <dbReference type="NCBI Taxonomy" id="143950"/>
    <lineage>
        <taxon>Eukaryota</taxon>
        <taxon>Metazoa</taxon>
        <taxon>Ecdysozoa</taxon>
        <taxon>Arthropoda</taxon>
        <taxon>Hexapoda</taxon>
        <taxon>Insecta</taxon>
        <taxon>Pterygota</taxon>
        <taxon>Neoptera</taxon>
        <taxon>Paraneoptera</taxon>
        <taxon>Hemiptera</taxon>
        <taxon>Sternorrhyncha</taxon>
        <taxon>Aphidomorpha</taxon>
        <taxon>Aphidoidea</taxon>
        <taxon>Aphididae</taxon>
        <taxon>Sipha</taxon>
    </lineage>
</organism>